<name>A0A371I536_MUCPR</name>
<proteinExistence type="predicted"/>
<gene>
    <name evidence="1" type="ORF">CR513_05373</name>
</gene>
<evidence type="ECO:0000313" key="1">
    <source>
        <dbReference type="EMBL" id="RDY10152.1"/>
    </source>
</evidence>
<protein>
    <submittedName>
        <fullName evidence="1">Uncharacterized protein</fullName>
    </submittedName>
</protein>
<feature type="non-terminal residue" evidence="1">
    <location>
        <position position="1"/>
    </location>
</feature>
<accession>A0A371I536</accession>
<sequence>MTKHLSVDRYYNTQPLVSKDIGLGIGLVKLKITKKASKAQIANGPCVEDMHDNEHAHVGQASTICTPITIIMYRGLRVSHLVVLKPEEMARRNDHAISDALMA</sequence>
<dbReference type="AlphaFoldDB" id="A0A371I536"/>
<dbReference type="EMBL" id="QJKJ01000901">
    <property type="protein sequence ID" value="RDY10152.1"/>
    <property type="molecule type" value="Genomic_DNA"/>
</dbReference>
<comment type="caution">
    <text evidence="1">The sequence shown here is derived from an EMBL/GenBank/DDBJ whole genome shotgun (WGS) entry which is preliminary data.</text>
</comment>
<organism evidence="1 2">
    <name type="scientific">Mucuna pruriens</name>
    <name type="common">Velvet bean</name>
    <name type="synonym">Dolichos pruriens</name>
    <dbReference type="NCBI Taxonomy" id="157652"/>
    <lineage>
        <taxon>Eukaryota</taxon>
        <taxon>Viridiplantae</taxon>
        <taxon>Streptophyta</taxon>
        <taxon>Embryophyta</taxon>
        <taxon>Tracheophyta</taxon>
        <taxon>Spermatophyta</taxon>
        <taxon>Magnoliopsida</taxon>
        <taxon>eudicotyledons</taxon>
        <taxon>Gunneridae</taxon>
        <taxon>Pentapetalae</taxon>
        <taxon>rosids</taxon>
        <taxon>fabids</taxon>
        <taxon>Fabales</taxon>
        <taxon>Fabaceae</taxon>
        <taxon>Papilionoideae</taxon>
        <taxon>50 kb inversion clade</taxon>
        <taxon>NPAAA clade</taxon>
        <taxon>indigoferoid/millettioid clade</taxon>
        <taxon>Phaseoleae</taxon>
        <taxon>Mucuna</taxon>
    </lineage>
</organism>
<evidence type="ECO:0000313" key="2">
    <source>
        <dbReference type="Proteomes" id="UP000257109"/>
    </source>
</evidence>
<keyword evidence="2" id="KW-1185">Reference proteome</keyword>
<dbReference type="Proteomes" id="UP000257109">
    <property type="component" value="Unassembled WGS sequence"/>
</dbReference>
<reference evidence="1" key="1">
    <citation type="submission" date="2018-05" db="EMBL/GenBank/DDBJ databases">
        <title>Draft genome of Mucuna pruriens seed.</title>
        <authorList>
            <person name="Nnadi N.E."/>
            <person name="Vos R."/>
            <person name="Hasami M.H."/>
            <person name="Devisetty U.K."/>
            <person name="Aguiy J.C."/>
        </authorList>
    </citation>
    <scope>NUCLEOTIDE SEQUENCE [LARGE SCALE GENOMIC DNA]</scope>
    <source>
        <strain evidence="1">JCA_2017</strain>
    </source>
</reference>